<evidence type="ECO:0000313" key="2">
    <source>
        <dbReference type="EMBL" id="GAA1494444.1"/>
    </source>
</evidence>
<dbReference type="SUPFAM" id="SSF53474">
    <property type="entry name" value="alpha/beta-Hydrolases"/>
    <property type="match status" value="1"/>
</dbReference>
<dbReference type="InterPro" id="IPR050266">
    <property type="entry name" value="AB_hydrolase_sf"/>
</dbReference>
<feature type="domain" description="AB hydrolase-1" evidence="1">
    <location>
        <begin position="34"/>
        <end position="242"/>
    </location>
</feature>
<dbReference type="InterPro" id="IPR000073">
    <property type="entry name" value="AB_hydrolase_1"/>
</dbReference>
<comment type="caution">
    <text evidence="2">The sequence shown here is derived from an EMBL/GenBank/DDBJ whole genome shotgun (WGS) entry which is preliminary data.</text>
</comment>
<dbReference type="InterPro" id="IPR029058">
    <property type="entry name" value="AB_hydrolase_fold"/>
</dbReference>
<dbReference type="Pfam" id="PF12697">
    <property type="entry name" value="Abhydrolase_6"/>
    <property type="match status" value="1"/>
</dbReference>
<dbReference type="PANTHER" id="PTHR43798:SF33">
    <property type="entry name" value="HYDROLASE, PUTATIVE (AFU_ORTHOLOGUE AFUA_2G14860)-RELATED"/>
    <property type="match status" value="1"/>
</dbReference>
<proteinExistence type="predicted"/>
<gene>
    <name evidence="2" type="ORF">GCM10009627_27900</name>
</gene>
<organism evidence="2 3">
    <name type="scientific">Curtobacterium herbarum</name>
    <dbReference type="NCBI Taxonomy" id="150122"/>
    <lineage>
        <taxon>Bacteria</taxon>
        <taxon>Bacillati</taxon>
        <taxon>Actinomycetota</taxon>
        <taxon>Actinomycetes</taxon>
        <taxon>Micrococcales</taxon>
        <taxon>Microbacteriaceae</taxon>
        <taxon>Curtobacterium</taxon>
    </lineage>
</organism>
<dbReference type="PANTHER" id="PTHR43798">
    <property type="entry name" value="MONOACYLGLYCEROL LIPASE"/>
    <property type="match status" value="1"/>
</dbReference>
<sequence>MRALVETVRVDGHRVRLRTVAPAGRLHDAFAPTVVLVHGIGMSHRSFRRLQAALSRSHRTVAVDLPGFGGLPYSGRRFEAHEYADLVVRAVTERGAGDLVVVGQSMGSQVAVEAGLRHTDVVSSVVLIGPVVDDHRRSLVRLAAALAVDCAFEGVRMNAVVLTDYFRSAAQYLRELRPMRDYRMLDRVRALTVPVLVVRGEQDPIAKHDWGQRVVGAAARGALVELPGGHHVQERQSVAVARLVEEFRRVQTLEASRDEVPR</sequence>
<reference evidence="2 3" key="1">
    <citation type="journal article" date="2019" name="Int. J. Syst. Evol. Microbiol.">
        <title>The Global Catalogue of Microorganisms (GCM) 10K type strain sequencing project: providing services to taxonomists for standard genome sequencing and annotation.</title>
        <authorList>
            <consortium name="The Broad Institute Genomics Platform"/>
            <consortium name="The Broad Institute Genome Sequencing Center for Infectious Disease"/>
            <person name="Wu L."/>
            <person name="Ma J."/>
        </authorList>
    </citation>
    <scope>NUCLEOTIDE SEQUENCE [LARGE SCALE GENOMIC DNA]</scope>
    <source>
        <strain evidence="2 3">JCM 12140</strain>
    </source>
</reference>
<evidence type="ECO:0000259" key="1">
    <source>
        <dbReference type="Pfam" id="PF12697"/>
    </source>
</evidence>
<dbReference type="PRINTS" id="PR00111">
    <property type="entry name" value="ABHYDROLASE"/>
</dbReference>
<protein>
    <recommendedName>
        <fullName evidence="1">AB hydrolase-1 domain-containing protein</fullName>
    </recommendedName>
</protein>
<keyword evidence="3" id="KW-1185">Reference proteome</keyword>
<dbReference type="Proteomes" id="UP001501742">
    <property type="component" value="Unassembled WGS sequence"/>
</dbReference>
<accession>A0ABN1ZFC5</accession>
<name>A0ABN1ZFC5_9MICO</name>
<dbReference type="Gene3D" id="3.40.50.1820">
    <property type="entry name" value="alpha/beta hydrolase"/>
    <property type="match status" value="1"/>
</dbReference>
<dbReference type="EMBL" id="BAAAJX010000016">
    <property type="protein sequence ID" value="GAA1494444.1"/>
    <property type="molecule type" value="Genomic_DNA"/>
</dbReference>
<evidence type="ECO:0000313" key="3">
    <source>
        <dbReference type="Proteomes" id="UP001501742"/>
    </source>
</evidence>
<dbReference type="RefSeq" id="WP_204607062.1">
    <property type="nucleotide sequence ID" value="NZ_BAAAJX010000016.1"/>
</dbReference>